<dbReference type="RefSeq" id="WP_073586534.1">
    <property type="nucleotide sequence ID" value="NZ_AP024898.1"/>
</dbReference>
<feature type="transmembrane region" description="Helical" evidence="1">
    <location>
        <begin position="92"/>
        <end position="114"/>
    </location>
</feature>
<feature type="transmembrane region" description="Helical" evidence="1">
    <location>
        <begin position="64"/>
        <end position="80"/>
    </location>
</feature>
<sequence>MKKIIGLVLFCSGIAAITRLDVTIFADFISLIFVLLTGSSLTLIEYRKNFSRNDLILSIRKNMIFAGWMGLLVGTIYILSDFDQSHLDQEAANFAVALLSVFYGYIVAYLAVFFSQESAE</sequence>
<evidence type="ECO:0000313" key="3">
    <source>
        <dbReference type="Proteomes" id="UP000184600"/>
    </source>
</evidence>
<keyword evidence="1" id="KW-0472">Membrane</keyword>
<dbReference type="AlphaFoldDB" id="A0A1M7Z2B3"/>
<name>A0A1M7Z2B3_9VIBR</name>
<feature type="transmembrane region" description="Helical" evidence="1">
    <location>
        <begin position="25"/>
        <end position="44"/>
    </location>
</feature>
<organism evidence="2 3">
    <name type="scientific">Vibrio quintilis</name>
    <dbReference type="NCBI Taxonomy" id="1117707"/>
    <lineage>
        <taxon>Bacteria</taxon>
        <taxon>Pseudomonadati</taxon>
        <taxon>Pseudomonadota</taxon>
        <taxon>Gammaproteobacteria</taxon>
        <taxon>Vibrionales</taxon>
        <taxon>Vibrionaceae</taxon>
        <taxon>Vibrio</taxon>
    </lineage>
</organism>
<evidence type="ECO:0000256" key="1">
    <source>
        <dbReference type="SAM" id="Phobius"/>
    </source>
</evidence>
<protein>
    <submittedName>
        <fullName evidence="2">Uncharacterized protein</fullName>
    </submittedName>
</protein>
<gene>
    <name evidence="2" type="ORF">VQ7734_04884</name>
</gene>
<keyword evidence="3" id="KW-1185">Reference proteome</keyword>
<keyword evidence="1" id="KW-0812">Transmembrane</keyword>
<dbReference type="EMBL" id="FRFG01000097">
    <property type="protein sequence ID" value="SHO59107.1"/>
    <property type="molecule type" value="Genomic_DNA"/>
</dbReference>
<proteinExistence type="predicted"/>
<accession>A0A1M7Z2B3</accession>
<dbReference type="STRING" id="1117707.VQ7734_04884"/>
<reference evidence="3" key="1">
    <citation type="submission" date="2016-12" db="EMBL/GenBank/DDBJ databases">
        <authorList>
            <person name="Rodrigo-Torres L."/>
            <person name="Arahal R.D."/>
            <person name="Lucena T."/>
        </authorList>
    </citation>
    <scope>NUCLEOTIDE SEQUENCE [LARGE SCALE GENOMIC DNA]</scope>
</reference>
<keyword evidence="1" id="KW-1133">Transmembrane helix</keyword>
<evidence type="ECO:0000313" key="2">
    <source>
        <dbReference type="EMBL" id="SHO59107.1"/>
    </source>
</evidence>
<dbReference type="Proteomes" id="UP000184600">
    <property type="component" value="Unassembled WGS sequence"/>
</dbReference>